<gene>
    <name evidence="2" type="ORF">Fot_48939</name>
</gene>
<accession>A0ABD1QAH5</accession>
<proteinExistence type="predicted"/>
<feature type="compositionally biased region" description="Polar residues" evidence="1">
    <location>
        <begin position="166"/>
        <end position="177"/>
    </location>
</feature>
<evidence type="ECO:0000313" key="3">
    <source>
        <dbReference type="Proteomes" id="UP001604277"/>
    </source>
</evidence>
<evidence type="ECO:0000313" key="2">
    <source>
        <dbReference type="EMBL" id="KAL2473203.1"/>
    </source>
</evidence>
<name>A0ABD1QAH5_9LAMI</name>
<feature type="region of interest" description="Disordered" evidence="1">
    <location>
        <begin position="143"/>
        <end position="177"/>
    </location>
</feature>
<protein>
    <submittedName>
        <fullName evidence="2">Chlorophyll a-b binding proteinic</fullName>
    </submittedName>
</protein>
<keyword evidence="3" id="KW-1185">Reference proteome</keyword>
<reference evidence="3" key="1">
    <citation type="submission" date="2024-07" db="EMBL/GenBank/DDBJ databases">
        <title>Two chromosome-level genome assemblies of Korean endemic species Abeliophyllum distichum and Forsythia ovata (Oleaceae).</title>
        <authorList>
            <person name="Jang H."/>
        </authorList>
    </citation>
    <scope>NUCLEOTIDE SEQUENCE [LARGE SCALE GENOMIC DNA]</scope>
</reference>
<comment type="caution">
    <text evidence="2">The sequence shown here is derived from an EMBL/GenBank/DDBJ whole genome shotgun (WGS) entry which is preliminary data.</text>
</comment>
<dbReference type="Proteomes" id="UP001604277">
    <property type="component" value="Unassembled WGS sequence"/>
</dbReference>
<sequence length="177" mass="19732">MAPIRWAWPKSHGNYATHGEMRCAMWSTRFSKGALFCDNGLNEESKHGEHCQPAILDFFHLKIYESLGIISKTQWVEASTGVKWVYHLPQWPSGNTVALNSSHQDDLASPDGQDALGMDQAWVAQVVKPTFAEYLRSGLEPNSLTNFDTPNSPNSQANFDTPIFDTPNSPSSQAHIR</sequence>
<organism evidence="2 3">
    <name type="scientific">Forsythia ovata</name>
    <dbReference type="NCBI Taxonomy" id="205694"/>
    <lineage>
        <taxon>Eukaryota</taxon>
        <taxon>Viridiplantae</taxon>
        <taxon>Streptophyta</taxon>
        <taxon>Embryophyta</taxon>
        <taxon>Tracheophyta</taxon>
        <taxon>Spermatophyta</taxon>
        <taxon>Magnoliopsida</taxon>
        <taxon>eudicotyledons</taxon>
        <taxon>Gunneridae</taxon>
        <taxon>Pentapetalae</taxon>
        <taxon>asterids</taxon>
        <taxon>lamiids</taxon>
        <taxon>Lamiales</taxon>
        <taxon>Oleaceae</taxon>
        <taxon>Forsythieae</taxon>
        <taxon>Forsythia</taxon>
    </lineage>
</organism>
<evidence type="ECO:0000256" key="1">
    <source>
        <dbReference type="SAM" id="MobiDB-lite"/>
    </source>
</evidence>
<feature type="compositionally biased region" description="Polar residues" evidence="1">
    <location>
        <begin position="143"/>
        <end position="159"/>
    </location>
</feature>
<dbReference type="EMBL" id="JBFOLJ010000015">
    <property type="protein sequence ID" value="KAL2473203.1"/>
    <property type="molecule type" value="Genomic_DNA"/>
</dbReference>
<dbReference type="AlphaFoldDB" id="A0ABD1QAH5"/>